<dbReference type="PROSITE" id="PS50011">
    <property type="entry name" value="PROTEIN_KINASE_DOM"/>
    <property type="match status" value="1"/>
</dbReference>
<feature type="region of interest" description="Disordered" evidence="6">
    <location>
        <begin position="322"/>
        <end position="342"/>
    </location>
</feature>
<dbReference type="Proteomes" id="UP001272987">
    <property type="component" value="Unassembled WGS sequence"/>
</dbReference>
<dbReference type="Pfam" id="PF00069">
    <property type="entry name" value="Pkinase"/>
    <property type="match status" value="1"/>
</dbReference>
<feature type="binding site" evidence="5">
    <location>
        <position position="48"/>
    </location>
    <ligand>
        <name>ATP</name>
        <dbReference type="ChEBI" id="CHEBI:30616"/>
    </ligand>
</feature>
<keyword evidence="3 8" id="KW-0418">Kinase</keyword>
<dbReference type="PANTHER" id="PTHR43289">
    <property type="entry name" value="MITOGEN-ACTIVATED PROTEIN KINASE KINASE KINASE 20-RELATED"/>
    <property type="match status" value="1"/>
</dbReference>
<protein>
    <submittedName>
        <fullName evidence="8">Serine/threonine-protein kinase</fullName>
    </submittedName>
</protein>
<dbReference type="Gene3D" id="3.30.200.20">
    <property type="entry name" value="Phosphorylase Kinase, domain 1"/>
    <property type="match status" value="1"/>
</dbReference>
<evidence type="ECO:0000256" key="1">
    <source>
        <dbReference type="ARBA" id="ARBA00022679"/>
    </source>
</evidence>
<dbReference type="SUPFAM" id="SSF56112">
    <property type="entry name" value="Protein kinase-like (PK-like)"/>
    <property type="match status" value="1"/>
</dbReference>
<dbReference type="Gene3D" id="2.130.10.10">
    <property type="entry name" value="YVTN repeat-like/Quinoprotein amine dehydrogenase"/>
    <property type="match status" value="2"/>
</dbReference>
<evidence type="ECO:0000256" key="6">
    <source>
        <dbReference type="SAM" id="MobiDB-lite"/>
    </source>
</evidence>
<accession>A0ABU4M5D0</accession>
<evidence type="ECO:0000256" key="2">
    <source>
        <dbReference type="ARBA" id="ARBA00022741"/>
    </source>
</evidence>
<dbReference type="CDD" id="cd14014">
    <property type="entry name" value="STKc_PknB_like"/>
    <property type="match status" value="1"/>
</dbReference>
<name>A0ABU4M5D0_9ACTN</name>
<evidence type="ECO:0000256" key="4">
    <source>
        <dbReference type="ARBA" id="ARBA00022840"/>
    </source>
</evidence>
<keyword evidence="1" id="KW-0808">Transferase</keyword>
<evidence type="ECO:0000259" key="7">
    <source>
        <dbReference type="PROSITE" id="PS50011"/>
    </source>
</evidence>
<dbReference type="PANTHER" id="PTHR43289:SF34">
    <property type="entry name" value="SERINE_THREONINE-PROTEIN KINASE YBDM-RELATED"/>
    <property type="match status" value="1"/>
</dbReference>
<evidence type="ECO:0000313" key="8">
    <source>
        <dbReference type="EMBL" id="MDX3022921.1"/>
    </source>
</evidence>
<evidence type="ECO:0000256" key="5">
    <source>
        <dbReference type="PROSITE-ProRule" id="PRU10141"/>
    </source>
</evidence>
<evidence type="ECO:0000256" key="3">
    <source>
        <dbReference type="ARBA" id="ARBA00022777"/>
    </source>
</evidence>
<sequence length="676" mass="70124">MTSGVGQPLGVDDPRHAGPYRLEARLGQGGTGVVFLGRTRSGRAVAVKVIAPQLAEDEAFRRRLTEELDALGRVTGTGLLETVAADPAANRPWVASQYIPGASLAEAVRSFGPLPSDSVRVLGAGLAESLAALHSVGLVHTALQPHKVLLATDGPRLTSFAAVRAFVTADPSRTVNAIDGRFLAPEQARGHHAGPESDVFALAGLIVLAITGRPPFKDGPGAEALRSIVEQQPELSAVPEPLRSSLAAALAKNPEQRPGPEVLVRRFAPPAGKVTGWLPSPLAVQAADPAGRYWSRRRTLLLAVGGAGVLASAGTAAVLLSGSDDGSGSKKKQSGAQAPGTLGLAPSVTLDLGNSQSGSRIAYSQDGKRLAVTLKDRVTVWDADTNRRLIDLTAENTSITSAVAYGRGGLLALGYLRKFVWPDVASDLGGITVWDTSGSTAERIAQLKSPSEDKQLQGMMAVAFSPDGRLVAGARNARDAIGKAQVWDVRSGKKVADLLVGKGKGNKTSAARSLAFSPDGQLLAVGWGVDLEGGVTLFRTGDWQQAAELPLEKSDAFGVSSLAFTPDGRTLAGTFGGLALWDVSGRKLTARLGKADDGNETLAVSPDGDTVALGGGGYAVEGKVALYDLRTRKQKVTVPAGRSGTSDLTFRPDGRTLAGAVTTTKMVSAVQLWKVE</sequence>
<dbReference type="InterPro" id="IPR011044">
    <property type="entry name" value="Quino_amine_DH_bsu"/>
</dbReference>
<evidence type="ECO:0000313" key="9">
    <source>
        <dbReference type="Proteomes" id="UP001272987"/>
    </source>
</evidence>
<keyword evidence="9" id="KW-1185">Reference proteome</keyword>
<proteinExistence type="predicted"/>
<reference evidence="8 9" key="1">
    <citation type="journal article" date="2023" name="Microb. Genom.">
        <title>Mesoterricola silvestris gen. nov., sp. nov., Mesoterricola sediminis sp. nov., Geothrix oryzae sp. nov., Geothrix edaphica sp. nov., Geothrix rubra sp. nov., and Geothrix limicola sp. nov., six novel members of Acidobacteriota isolated from soils.</title>
        <authorList>
            <person name="Weisberg A.J."/>
            <person name="Pearce E."/>
            <person name="Kramer C.G."/>
            <person name="Chang J.H."/>
            <person name="Clarke C.R."/>
        </authorList>
    </citation>
    <scope>NUCLEOTIDE SEQUENCE [LARGE SCALE GENOMIC DNA]</scope>
    <source>
        <strain evidence="8 9">NB05-1H</strain>
    </source>
</reference>
<dbReference type="SMART" id="SM00320">
    <property type="entry name" value="WD40"/>
    <property type="match status" value="4"/>
</dbReference>
<dbReference type="Gene3D" id="1.10.510.10">
    <property type="entry name" value="Transferase(Phosphotransferase) domain 1"/>
    <property type="match status" value="1"/>
</dbReference>
<dbReference type="InterPro" id="IPR017441">
    <property type="entry name" value="Protein_kinase_ATP_BS"/>
</dbReference>
<comment type="caution">
    <text evidence="8">The sequence shown here is derived from an EMBL/GenBank/DDBJ whole genome shotgun (WGS) entry which is preliminary data.</text>
</comment>
<dbReference type="SUPFAM" id="SSF50969">
    <property type="entry name" value="YVTN repeat-like/Quinoprotein amine dehydrogenase"/>
    <property type="match status" value="1"/>
</dbReference>
<dbReference type="InterPro" id="IPR001680">
    <property type="entry name" value="WD40_rpt"/>
</dbReference>
<dbReference type="InterPro" id="IPR015943">
    <property type="entry name" value="WD40/YVTN_repeat-like_dom_sf"/>
</dbReference>
<dbReference type="RefSeq" id="WP_319167053.1">
    <property type="nucleotide sequence ID" value="NZ_JARAWP010000023.1"/>
</dbReference>
<dbReference type="GO" id="GO:0016301">
    <property type="term" value="F:kinase activity"/>
    <property type="evidence" value="ECO:0007669"/>
    <property type="project" value="UniProtKB-KW"/>
</dbReference>
<keyword evidence="4 5" id="KW-0067">ATP-binding</keyword>
<dbReference type="InterPro" id="IPR011009">
    <property type="entry name" value="Kinase-like_dom_sf"/>
</dbReference>
<keyword evidence="2 5" id="KW-0547">Nucleotide-binding</keyword>
<gene>
    <name evidence="8" type="ORF">PV666_34340</name>
</gene>
<dbReference type="PROSITE" id="PS00107">
    <property type="entry name" value="PROTEIN_KINASE_ATP"/>
    <property type="match status" value="1"/>
</dbReference>
<dbReference type="InterPro" id="IPR000719">
    <property type="entry name" value="Prot_kinase_dom"/>
</dbReference>
<dbReference type="EMBL" id="JARAWP010000023">
    <property type="protein sequence ID" value="MDX3022921.1"/>
    <property type="molecule type" value="Genomic_DNA"/>
</dbReference>
<organism evidence="8 9">
    <name type="scientific">Streptomyces acidiscabies</name>
    <dbReference type="NCBI Taxonomy" id="42234"/>
    <lineage>
        <taxon>Bacteria</taxon>
        <taxon>Bacillati</taxon>
        <taxon>Actinomycetota</taxon>
        <taxon>Actinomycetes</taxon>
        <taxon>Kitasatosporales</taxon>
        <taxon>Streptomycetaceae</taxon>
        <taxon>Streptomyces</taxon>
    </lineage>
</organism>
<feature type="domain" description="Protein kinase" evidence="7">
    <location>
        <begin position="20"/>
        <end position="278"/>
    </location>
</feature>